<evidence type="ECO:0000313" key="1">
    <source>
        <dbReference type="EMBL" id="SDH31360.1"/>
    </source>
</evidence>
<dbReference type="Proteomes" id="UP000199045">
    <property type="component" value="Unassembled WGS sequence"/>
</dbReference>
<gene>
    <name evidence="1" type="ORF">SAMN04488121_11113</name>
</gene>
<dbReference type="InterPro" id="IPR029069">
    <property type="entry name" value="HotDog_dom_sf"/>
</dbReference>
<dbReference type="Pfam" id="PF13279">
    <property type="entry name" value="4HBT_2"/>
    <property type="match status" value="1"/>
</dbReference>
<proteinExistence type="predicted"/>
<organism evidence="1 2">
    <name type="scientific">Chitinophaga filiformis</name>
    <name type="common">Myxococcus filiformis</name>
    <name type="synonym">Flexibacter filiformis</name>
    <dbReference type="NCBI Taxonomy" id="104663"/>
    <lineage>
        <taxon>Bacteria</taxon>
        <taxon>Pseudomonadati</taxon>
        <taxon>Bacteroidota</taxon>
        <taxon>Chitinophagia</taxon>
        <taxon>Chitinophagales</taxon>
        <taxon>Chitinophagaceae</taxon>
        <taxon>Chitinophaga</taxon>
    </lineage>
</organism>
<protein>
    <submittedName>
        <fullName evidence="1">Acyl-CoA thioester hydrolase</fullName>
    </submittedName>
</protein>
<dbReference type="OrthoDB" id="9799036at2"/>
<keyword evidence="1" id="KW-0378">Hydrolase</keyword>
<reference evidence="1 2" key="1">
    <citation type="submission" date="2016-10" db="EMBL/GenBank/DDBJ databases">
        <authorList>
            <person name="de Groot N.N."/>
        </authorList>
    </citation>
    <scope>NUCLEOTIDE SEQUENCE [LARGE SCALE GENOMIC DNA]</scope>
    <source>
        <strain evidence="1 2">DSM 527</strain>
    </source>
</reference>
<dbReference type="RefSeq" id="WP_089837647.1">
    <property type="nucleotide sequence ID" value="NZ_FNBN01000011.1"/>
</dbReference>
<dbReference type="GO" id="GO:0016787">
    <property type="term" value="F:hydrolase activity"/>
    <property type="evidence" value="ECO:0007669"/>
    <property type="project" value="UniProtKB-KW"/>
</dbReference>
<dbReference type="AlphaFoldDB" id="A0A1G8BFI9"/>
<dbReference type="EMBL" id="FNBN01000011">
    <property type="protein sequence ID" value="SDH31360.1"/>
    <property type="molecule type" value="Genomic_DNA"/>
</dbReference>
<dbReference type="STRING" id="104663.SAMN04488121_11113"/>
<name>A0A1G8BFI9_CHIFI</name>
<evidence type="ECO:0000313" key="2">
    <source>
        <dbReference type="Proteomes" id="UP000199045"/>
    </source>
</evidence>
<sequence length="142" mass="16093">MEYSKVYKVKEEHIDVQGIMDGLYYPFYMEYCRHDYIREVLGFDFAEEAAKGIHMVLSQYTIKFLRSLKKDDEFTVTCELFADAGGQPRLHFKQSIILNGKVMTTAVFTGTCVAATGGRPYLPTGMTDKLVDAPKLDVATLK</sequence>
<dbReference type="Gene3D" id="3.10.129.10">
    <property type="entry name" value="Hotdog Thioesterase"/>
    <property type="match status" value="1"/>
</dbReference>
<dbReference type="SUPFAM" id="SSF54637">
    <property type="entry name" value="Thioesterase/thiol ester dehydrase-isomerase"/>
    <property type="match status" value="1"/>
</dbReference>
<dbReference type="CDD" id="cd00586">
    <property type="entry name" value="4HBT"/>
    <property type="match status" value="1"/>
</dbReference>
<accession>A0A1G8BFI9</accession>